<name>X1UUD7_9ZZZZ</name>
<gene>
    <name evidence="1" type="ORF">S12H4_51824</name>
</gene>
<reference evidence="1" key="1">
    <citation type="journal article" date="2014" name="Front. Microbiol.">
        <title>High frequency of phylogenetically diverse reductive dehalogenase-homologous genes in deep subseafloor sedimentary metagenomes.</title>
        <authorList>
            <person name="Kawai M."/>
            <person name="Futagami T."/>
            <person name="Toyoda A."/>
            <person name="Takaki Y."/>
            <person name="Nishi S."/>
            <person name="Hori S."/>
            <person name="Arai W."/>
            <person name="Tsubouchi T."/>
            <person name="Morono Y."/>
            <person name="Uchiyama I."/>
            <person name="Ito T."/>
            <person name="Fujiyama A."/>
            <person name="Inagaki F."/>
            <person name="Takami H."/>
        </authorList>
    </citation>
    <scope>NUCLEOTIDE SEQUENCE</scope>
    <source>
        <strain evidence="1">Expedition CK06-06</strain>
    </source>
</reference>
<dbReference type="EMBL" id="BARW01032797">
    <property type="protein sequence ID" value="GAJ03476.1"/>
    <property type="molecule type" value="Genomic_DNA"/>
</dbReference>
<organism evidence="1">
    <name type="scientific">marine sediment metagenome</name>
    <dbReference type="NCBI Taxonomy" id="412755"/>
    <lineage>
        <taxon>unclassified sequences</taxon>
        <taxon>metagenomes</taxon>
        <taxon>ecological metagenomes</taxon>
    </lineage>
</organism>
<comment type="caution">
    <text evidence="1">The sequence shown here is derived from an EMBL/GenBank/DDBJ whole genome shotgun (WGS) entry which is preliminary data.</text>
</comment>
<protein>
    <submittedName>
        <fullName evidence="1">Uncharacterized protein</fullName>
    </submittedName>
</protein>
<sequence length="31" mass="3570">MIVRSIMNIGADISLREYLKKYFGFGTFKGN</sequence>
<evidence type="ECO:0000313" key="1">
    <source>
        <dbReference type="EMBL" id="GAJ03476.1"/>
    </source>
</evidence>
<feature type="non-terminal residue" evidence="1">
    <location>
        <position position="31"/>
    </location>
</feature>
<accession>X1UUD7</accession>
<proteinExistence type="predicted"/>
<dbReference type="AlphaFoldDB" id="X1UUD7"/>